<dbReference type="Pfam" id="PF15699">
    <property type="entry name" value="NPR1_interact"/>
    <property type="match status" value="1"/>
</dbReference>
<comment type="similarity">
    <text evidence="2">Belongs to the NPR1-interactor family.</text>
</comment>
<feature type="region of interest" description="Disordered" evidence="4">
    <location>
        <begin position="1"/>
        <end position="24"/>
    </location>
</feature>
<dbReference type="GO" id="GO:0005634">
    <property type="term" value="C:nucleus"/>
    <property type="evidence" value="ECO:0007669"/>
    <property type="project" value="UniProtKB-SubCell"/>
</dbReference>
<evidence type="ECO:0000256" key="4">
    <source>
        <dbReference type="SAM" id="MobiDB-lite"/>
    </source>
</evidence>
<dbReference type="InterPro" id="IPR031425">
    <property type="entry name" value="NPR1/NH1-interacting"/>
</dbReference>
<organism evidence="5">
    <name type="scientific">Fagus sylvatica</name>
    <name type="common">Beechnut</name>
    <dbReference type="NCBI Taxonomy" id="28930"/>
    <lineage>
        <taxon>Eukaryota</taxon>
        <taxon>Viridiplantae</taxon>
        <taxon>Streptophyta</taxon>
        <taxon>Embryophyta</taxon>
        <taxon>Tracheophyta</taxon>
        <taxon>Spermatophyta</taxon>
        <taxon>Magnoliopsida</taxon>
        <taxon>eudicotyledons</taxon>
        <taxon>Gunneridae</taxon>
        <taxon>Pentapetalae</taxon>
        <taxon>rosids</taxon>
        <taxon>fabids</taxon>
        <taxon>Fagales</taxon>
        <taxon>Fagaceae</taxon>
        <taxon>Fagus</taxon>
    </lineage>
</organism>
<feature type="compositionally biased region" description="Basic and acidic residues" evidence="4">
    <location>
        <begin position="104"/>
        <end position="114"/>
    </location>
</feature>
<dbReference type="PANTHER" id="PTHR33669">
    <property type="entry name" value="PROTEIN NEGATIVE REGULATOR OF RESISTANCE"/>
    <property type="match status" value="1"/>
</dbReference>
<feature type="compositionally biased region" description="Basic residues" evidence="4">
    <location>
        <begin position="1"/>
        <end position="12"/>
    </location>
</feature>
<dbReference type="GO" id="GO:0010112">
    <property type="term" value="P:regulation of systemic acquired resistance"/>
    <property type="evidence" value="ECO:0007669"/>
    <property type="project" value="InterPro"/>
</dbReference>
<evidence type="ECO:0000313" key="5">
    <source>
        <dbReference type="EMBL" id="SPD12323.1"/>
    </source>
</evidence>
<protein>
    <submittedName>
        <fullName evidence="5">Uncharacterized protein</fullName>
    </submittedName>
</protein>
<keyword evidence="3" id="KW-0539">Nucleus</keyword>
<dbReference type="AlphaFoldDB" id="A0A2N9HKR7"/>
<reference evidence="5" key="1">
    <citation type="submission" date="2018-02" db="EMBL/GenBank/DDBJ databases">
        <authorList>
            <person name="Cohen D.B."/>
            <person name="Kent A.D."/>
        </authorList>
    </citation>
    <scope>NUCLEOTIDE SEQUENCE</scope>
</reference>
<dbReference type="EMBL" id="OIVN01003591">
    <property type="protein sequence ID" value="SPD12323.1"/>
    <property type="molecule type" value="Genomic_DNA"/>
</dbReference>
<feature type="region of interest" description="Disordered" evidence="4">
    <location>
        <begin position="102"/>
        <end position="128"/>
    </location>
</feature>
<gene>
    <name evidence="5" type="ORF">FSB_LOCUS40205</name>
</gene>
<comment type="subcellular location">
    <subcellularLocation>
        <location evidence="1">Nucleus</location>
    </subcellularLocation>
</comment>
<name>A0A2N9HKR7_FAGSY</name>
<accession>A0A2N9HKR7</accession>
<evidence type="ECO:0000256" key="2">
    <source>
        <dbReference type="ARBA" id="ARBA00009937"/>
    </source>
</evidence>
<evidence type="ECO:0000256" key="3">
    <source>
        <dbReference type="ARBA" id="ARBA00023242"/>
    </source>
</evidence>
<dbReference type="PANTHER" id="PTHR33669:SF14">
    <property type="entry name" value="NRR REPRESSOR HOMOLOG 3"/>
    <property type="match status" value="1"/>
</dbReference>
<proteinExistence type="inferred from homology"/>
<evidence type="ECO:0000256" key="1">
    <source>
        <dbReference type="ARBA" id="ARBA00004123"/>
    </source>
</evidence>
<sequence length="128" mass="14912">MEGSASKKRKIFHDHEEEDDHDEEQKIEKFFALIKSIREARECLMINGLNVENKRKKKNVDEEEKHNNIAVWKPSFQREDFMEEAAAHQFKIPHAVTLVGSSYQREEGADDDQKGNTTKEGIDLRLSL</sequence>